<dbReference type="InterPro" id="IPR034593">
    <property type="entry name" value="DgoD-like"/>
</dbReference>
<dbReference type="Pfam" id="PF02746">
    <property type="entry name" value="MR_MLE_N"/>
    <property type="match status" value="1"/>
</dbReference>
<dbReference type="Pfam" id="PF13378">
    <property type="entry name" value="MR_MLE_C"/>
    <property type="match status" value="1"/>
</dbReference>
<accession>A0A841DT60</accession>
<evidence type="ECO:0000259" key="2">
    <source>
        <dbReference type="SMART" id="SM00922"/>
    </source>
</evidence>
<dbReference type="InterPro" id="IPR013342">
    <property type="entry name" value="Mandelate_racemase_C"/>
</dbReference>
<sequence length="375" mass="40938">MRIVDARLTVVPGRGQDMLLVVVQTDEGVHGLGEIGVRTSPGVSRAVLEHLRGVLIGADATRIEHLWQTMSRGDFFPADRSAGCVISAIDIALWDIRGKAYGVPVYELIGGRVRDYVTCYTHVHPEGHDTEAVVASSRQLVAEGWRNLRLVVPTAGEVIEPRQAMRVAIEQFHAVRDAVGNDVELVIDAHTRLDPPEAVTLCRELESARPYFVEDVLRSEDLDAYRMLRSRTAVPLAAGEQLTSKWQFRALIEGDLIDHARIDLGIAGGITEARKIAAMAEAHHLKIATHNPLGPVSTAAAMHFNLTCPNFGLQEMPPQSVHKAINHPHTLAGGNLSAPRLPGLGVDLDHARIEAATGPSRTPQMRRLDGSFTNW</sequence>
<dbReference type="Gene3D" id="3.20.20.120">
    <property type="entry name" value="Enolase-like C-terminal domain"/>
    <property type="match status" value="1"/>
</dbReference>
<dbReference type="EMBL" id="JACHNF010000001">
    <property type="protein sequence ID" value="MBB5980075.1"/>
    <property type="molecule type" value="Genomic_DNA"/>
</dbReference>
<dbReference type="SUPFAM" id="SSF51604">
    <property type="entry name" value="Enolase C-terminal domain-like"/>
    <property type="match status" value="1"/>
</dbReference>
<dbReference type="PANTHER" id="PTHR48080:SF2">
    <property type="entry name" value="D-GALACTONATE DEHYDRATASE"/>
    <property type="match status" value="1"/>
</dbReference>
<evidence type="ECO:0000256" key="1">
    <source>
        <dbReference type="ARBA" id="ARBA00023239"/>
    </source>
</evidence>
<dbReference type="CDD" id="cd03316">
    <property type="entry name" value="MR_like"/>
    <property type="match status" value="1"/>
</dbReference>
<dbReference type="GO" id="GO:0008869">
    <property type="term" value="F:galactonate dehydratase activity"/>
    <property type="evidence" value="ECO:0007669"/>
    <property type="project" value="UniProtKB-EC"/>
</dbReference>
<protein>
    <submittedName>
        <fullName evidence="3">Galactonate dehydratase</fullName>
        <ecNumber evidence="3">4.2.1.6</ecNumber>
    </submittedName>
</protein>
<comment type="caution">
    <text evidence="3">The sequence shown here is derived from an EMBL/GenBank/DDBJ whole genome shotgun (WGS) entry which is preliminary data.</text>
</comment>
<dbReference type="Proteomes" id="UP000558997">
    <property type="component" value="Unassembled WGS sequence"/>
</dbReference>
<organism evidence="3 4">
    <name type="scientific">Kribbella solani</name>
    <dbReference type="NCBI Taxonomy" id="236067"/>
    <lineage>
        <taxon>Bacteria</taxon>
        <taxon>Bacillati</taxon>
        <taxon>Actinomycetota</taxon>
        <taxon>Actinomycetes</taxon>
        <taxon>Propionibacteriales</taxon>
        <taxon>Kribbellaceae</taxon>
        <taxon>Kribbella</taxon>
    </lineage>
</organism>
<gene>
    <name evidence="3" type="ORF">HDA44_003416</name>
</gene>
<dbReference type="EC" id="4.2.1.6" evidence="3"/>
<dbReference type="RefSeq" id="WP_184835534.1">
    <property type="nucleotide sequence ID" value="NZ_BAAAVN010000007.1"/>
</dbReference>
<dbReference type="InterPro" id="IPR029065">
    <property type="entry name" value="Enolase_C-like"/>
</dbReference>
<dbReference type="SUPFAM" id="SSF54826">
    <property type="entry name" value="Enolase N-terminal domain-like"/>
    <property type="match status" value="1"/>
</dbReference>
<dbReference type="InterPro" id="IPR029017">
    <property type="entry name" value="Enolase-like_N"/>
</dbReference>
<dbReference type="AlphaFoldDB" id="A0A841DT60"/>
<evidence type="ECO:0000313" key="4">
    <source>
        <dbReference type="Proteomes" id="UP000558997"/>
    </source>
</evidence>
<reference evidence="3 4" key="1">
    <citation type="submission" date="2020-08" db="EMBL/GenBank/DDBJ databases">
        <title>Sequencing the genomes of 1000 actinobacteria strains.</title>
        <authorList>
            <person name="Klenk H.-P."/>
        </authorList>
    </citation>
    <scope>NUCLEOTIDE SEQUENCE [LARGE SCALE GENOMIC DNA]</scope>
    <source>
        <strain evidence="3 4">DSM 17294</strain>
    </source>
</reference>
<feature type="domain" description="Mandelate racemase/muconate lactonizing enzyme C-terminal" evidence="2">
    <location>
        <begin position="130"/>
        <end position="235"/>
    </location>
</feature>
<keyword evidence="1 3" id="KW-0456">Lyase</keyword>
<dbReference type="PANTHER" id="PTHR48080">
    <property type="entry name" value="D-GALACTONATE DEHYDRATASE-RELATED"/>
    <property type="match status" value="1"/>
</dbReference>
<dbReference type="InterPro" id="IPR036849">
    <property type="entry name" value="Enolase-like_C_sf"/>
</dbReference>
<evidence type="ECO:0000313" key="3">
    <source>
        <dbReference type="EMBL" id="MBB5980075.1"/>
    </source>
</evidence>
<proteinExistence type="predicted"/>
<dbReference type="SMART" id="SM00922">
    <property type="entry name" value="MR_MLE"/>
    <property type="match status" value="1"/>
</dbReference>
<dbReference type="SFLD" id="SFLDG00179">
    <property type="entry name" value="mandelate_racemase"/>
    <property type="match status" value="1"/>
</dbReference>
<dbReference type="InterPro" id="IPR013341">
    <property type="entry name" value="Mandelate_racemase_N_dom"/>
</dbReference>
<keyword evidence="4" id="KW-1185">Reference proteome</keyword>
<name>A0A841DT60_9ACTN</name>
<dbReference type="SFLD" id="SFLDS00001">
    <property type="entry name" value="Enolase"/>
    <property type="match status" value="1"/>
</dbReference>
<dbReference type="Gene3D" id="3.30.390.10">
    <property type="entry name" value="Enolase-like, N-terminal domain"/>
    <property type="match status" value="1"/>
</dbReference>